<dbReference type="InterPro" id="IPR003423">
    <property type="entry name" value="OMP_efflux"/>
</dbReference>
<feature type="signal peptide" evidence="9">
    <location>
        <begin position="1"/>
        <end position="24"/>
    </location>
</feature>
<feature type="coiled-coil region" evidence="8">
    <location>
        <begin position="352"/>
        <end position="379"/>
    </location>
</feature>
<evidence type="ECO:0000256" key="1">
    <source>
        <dbReference type="ARBA" id="ARBA00004442"/>
    </source>
</evidence>
<keyword evidence="7" id="KW-0998">Cell outer membrane</keyword>
<gene>
    <name evidence="10" type="ORF">HMPREF9449_01889</name>
</gene>
<dbReference type="GO" id="GO:0015562">
    <property type="term" value="F:efflux transmembrane transporter activity"/>
    <property type="evidence" value="ECO:0007669"/>
    <property type="project" value="InterPro"/>
</dbReference>
<dbReference type="eggNOG" id="COG1538">
    <property type="taxonomic scope" value="Bacteria"/>
</dbReference>
<name>H1DI03_9BACT</name>
<dbReference type="HOGENOM" id="CLU_012817_11_0_10"/>
<evidence type="ECO:0000256" key="4">
    <source>
        <dbReference type="ARBA" id="ARBA00022452"/>
    </source>
</evidence>
<dbReference type="GO" id="GO:1990281">
    <property type="term" value="C:efflux pump complex"/>
    <property type="evidence" value="ECO:0007669"/>
    <property type="project" value="TreeGrafter"/>
</dbReference>
<dbReference type="Gene3D" id="1.20.1600.10">
    <property type="entry name" value="Outer membrane efflux proteins (OEP)"/>
    <property type="match status" value="1"/>
</dbReference>
<keyword evidence="3" id="KW-0813">Transport</keyword>
<proteinExistence type="inferred from homology"/>
<organism evidence="10 11">
    <name type="scientific">Odoribacter laneus YIT 12061</name>
    <dbReference type="NCBI Taxonomy" id="742817"/>
    <lineage>
        <taxon>Bacteria</taxon>
        <taxon>Pseudomonadati</taxon>
        <taxon>Bacteroidota</taxon>
        <taxon>Bacteroidia</taxon>
        <taxon>Bacteroidales</taxon>
        <taxon>Odoribacteraceae</taxon>
        <taxon>Odoribacter</taxon>
    </lineage>
</organism>
<keyword evidence="9" id="KW-0732">Signal</keyword>
<evidence type="ECO:0008006" key="12">
    <source>
        <dbReference type="Google" id="ProtNLM"/>
    </source>
</evidence>
<evidence type="ECO:0000256" key="7">
    <source>
        <dbReference type="ARBA" id="ARBA00023237"/>
    </source>
</evidence>
<dbReference type="PANTHER" id="PTHR30026:SF20">
    <property type="entry name" value="OUTER MEMBRANE PROTEIN TOLC"/>
    <property type="match status" value="1"/>
</dbReference>
<keyword evidence="4" id="KW-1134">Transmembrane beta strand</keyword>
<reference evidence="10 11" key="1">
    <citation type="submission" date="2012-01" db="EMBL/GenBank/DDBJ databases">
        <title>The Genome Sequence of Odoribacter laneus YIT 12061.</title>
        <authorList>
            <consortium name="The Broad Institute Genome Sequencing Platform"/>
            <person name="Earl A."/>
            <person name="Ward D."/>
            <person name="Feldgarden M."/>
            <person name="Gevers D."/>
            <person name="Morotomi M."/>
            <person name="Young S.K."/>
            <person name="Zeng Q."/>
            <person name="Gargeya S."/>
            <person name="Fitzgerald M."/>
            <person name="Haas B."/>
            <person name="Abouelleil A."/>
            <person name="Alvarado L."/>
            <person name="Arachchi H.M."/>
            <person name="Berlin A."/>
            <person name="Chapman S.B."/>
            <person name="Gearin G."/>
            <person name="Goldberg J."/>
            <person name="Griggs A."/>
            <person name="Gujja S."/>
            <person name="Hansen M."/>
            <person name="Heiman D."/>
            <person name="Howarth C."/>
            <person name="Larimer J."/>
            <person name="Lui A."/>
            <person name="MacDonald P.J.P."/>
            <person name="McCowen C."/>
            <person name="Montmayeur A."/>
            <person name="Murphy C."/>
            <person name="Neiman D."/>
            <person name="Pearson M."/>
            <person name="Priest M."/>
            <person name="Roberts A."/>
            <person name="Saif S."/>
            <person name="Shea T."/>
            <person name="Sisk P."/>
            <person name="Stolte C."/>
            <person name="Sykes S."/>
            <person name="Wortman J."/>
            <person name="Nusbaum C."/>
            <person name="Birren B."/>
        </authorList>
    </citation>
    <scope>NUCLEOTIDE SEQUENCE [LARGE SCALE GENOMIC DNA]</scope>
    <source>
        <strain evidence="10 11">YIT 12061</strain>
    </source>
</reference>
<protein>
    <recommendedName>
        <fullName evidence="12">TolC family type I secretion outer membrane protein</fullName>
    </recommendedName>
</protein>
<evidence type="ECO:0000256" key="9">
    <source>
        <dbReference type="SAM" id="SignalP"/>
    </source>
</evidence>
<dbReference type="RefSeq" id="WP_009137036.1">
    <property type="nucleotide sequence ID" value="NZ_JH594596.1"/>
</dbReference>
<evidence type="ECO:0000256" key="5">
    <source>
        <dbReference type="ARBA" id="ARBA00022692"/>
    </source>
</evidence>
<feature type="chain" id="PRO_5003550163" description="TolC family type I secretion outer membrane protein" evidence="9">
    <location>
        <begin position="25"/>
        <end position="460"/>
    </location>
</feature>
<dbReference type="GO" id="GO:0015288">
    <property type="term" value="F:porin activity"/>
    <property type="evidence" value="ECO:0007669"/>
    <property type="project" value="TreeGrafter"/>
</dbReference>
<keyword evidence="6" id="KW-0472">Membrane</keyword>
<comment type="caution">
    <text evidence="10">The sequence shown here is derived from an EMBL/GenBank/DDBJ whole genome shotgun (WGS) entry which is preliminary data.</text>
</comment>
<evidence type="ECO:0000256" key="2">
    <source>
        <dbReference type="ARBA" id="ARBA00007613"/>
    </source>
</evidence>
<evidence type="ECO:0000313" key="11">
    <source>
        <dbReference type="Proteomes" id="UP000004892"/>
    </source>
</evidence>
<dbReference type="InterPro" id="IPR051906">
    <property type="entry name" value="TolC-like"/>
</dbReference>
<dbReference type="PATRIC" id="fig|742817.3.peg.2011"/>
<evidence type="ECO:0000313" key="10">
    <source>
        <dbReference type="EMBL" id="EHP46874.1"/>
    </source>
</evidence>
<evidence type="ECO:0000256" key="6">
    <source>
        <dbReference type="ARBA" id="ARBA00023136"/>
    </source>
</evidence>
<dbReference type="GO" id="GO:0009279">
    <property type="term" value="C:cell outer membrane"/>
    <property type="evidence" value="ECO:0007669"/>
    <property type="project" value="UniProtKB-SubCell"/>
</dbReference>
<dbReference type="EMBL" id="ADMC01000024">
    <property type="protein sequence ID" value="EHP46874.1"/>
    <property type="molecule type" value="Genomic_DNA"/>
</dbReference>
<dbReference type="AlphaFoldDB" id="H1DI03"/>
<sequence>MIRKYSGLLGFCIGACLTVSGQMAETAQTAPSPASRVWTLKECIDYAIEHNIEVRQRVLEKRNQELNVNTAQYSRLPDLNAGLGQNFYFGRGPGRDGTYQDQSQSSSSLDINTRVPVFSGFRVHHQIQMEKLNLQAAIAELDRAKEDLSLNITSYFLQVLFNHELYRIAEEQVRLNREQVERTEILVRGGKVPESELFDARASLAKEELNKTQAQNTLKLSLLDLSQLLNLETVEGFEIEMPDIEHILIEQIVHLMTPESVFTASVKNRPAVMAAEFRLRSSEKNLKIAKSAYYPQLSLGASYSNSYYHTYNLGEGGSNPSFSTQLSRNGSESVGLNLSIPIFNRMSTRNQVRSARISIENQELMLENMRQNLYKEIQQAYYNAVAAHEKYLSSEKSVEASRTAFRYEEQKYNAGRSTSYQFNDAKTRLAKSLSEAAQAKYDFIFRTKILDFYNGRPLDE</sequence>
<keyword evidence="5" id="KW-0812">Transmembrane</keyword>
<keyword evidence="8" id="KW-0175">Coiled coil</keyword>
<dbReference type="STRING" id="742817.HMPREF9449_01889"/>
<comment type="subcellular location">
    <subcellularLocation>
        <location evidence="1">Cell outer membrane</location>
    </subcellularLocation>
</comment>
<dbReference type="PANTHER" id="PTHR30026">
    <property type="entry name" value="OUTER MEMBRANE PROTEIN TOLC"/>
    <property type="match status" value="1"/>
</dbReference>
<evidence type="ECO:0000256" key="8">
    <source>
        <dbReference type="SAM" id="Coils"/>
    </source>
</evidence>
<comment type="similarity">
    <text evidence="2">Belongs to the outer membrane factor (OMF) (TC 1.B.17) family.</text>
</comment>
<keyword evidence="11" id="KW-1185">Reference proteome</keyword>
<dbReference type="SUPFAM" id="SSF56954">
    <property type="entry name" value="Outer membrane efflux proteins (OEP)"/>
    <property type="match status" value="1"/>
</dbReference>
<dbReference type="GeneID" id="98069447"/>
<accession>H1DI03</accession>
<dbReference type="Proteomes" id="UP000004892">
    <property type="component" value="Unassembled WGS sequence"/>
</dbReference>
<evidence type="ECO:0000256" key="3">
    <source>
        <dbReference type="ARBA" id="ARBA00022448"/>
    </source>
</evidence>
<dbReference type="Pfam" id="PF02321">
    <property type="entry name" value="OEP"/>
    <property type="match status" value="2"/>
</dbReference>